<proteinExistence type="inferred from homology"/>
<keyword evidence="15" id="KW-0968">Cytoplasmic vesicle</keyword>
<evidence type="ECO:0000313" key="19">
    <source>
        <dbReference type="EMBL" id="JAC65372.1"/>
    </source>
</evidence>
<evidence type="ECO:0000256" key="10">
    <source>
        <dbReference type="ARBA" id="ARBA00022753"/>
    </source>
</evidence>
<keyword evidence="12" id="KW-0770">Synapse</keyword>
<keyword evidence="10" id="KW-0967">Endosome</keyword>
<accession>A0A061R7F3</accession>
<evidence type="ECO:0000256" key="6">
    <source>
        <dbReference type="ARBA" id="ARBA00004601"/>
    </source>
</evidence>
<dbReference type="GO" id="GO:0005794">
    <property type="term" value="C:Golgi apparatus"/>
    <property type="evidence" value="ECO:0007669"/>
    <property type="project" value="UniProtKB-SubCell"/>
</dbReference>
<evidence type="ECO:0000256" key="14">
    <source>
        <dbReference type="ARBA" id="ARBA00023136"/>
    </source>
</evidence>
<evidence type="ECO:0000256" key="13">
    <source>
        <dbReference type="ARBA" id="ARBA00023034"/>
    </source>
</evidence>
<feature type="transmembrane region" description="Helical" evidence="18">
    <location>
        <begin position="51"/>
        <end position="67"/>
    </location>
</feature>
<evidence type="ECO:0000256" key="18">
    <source>
        <dbReference type="SAM" id="Phobius"/>
    </source>
</evidence>
<keyword evidence="11 18" id="KW-1133">Transmembrane helix</keyword>
<evidence type="ECO:0000256" key="2">
    <source>
        <dbReference type="ARBA" id="ARBA00004172"/>
    </source>
</evidence>
<protein>
    <recommendedName>
        <fullName evidence="17">Transmembrane protein 230</fullName>
    </recommendedName>
</protein>
<keyword evidence="9 18" id="KW-0812">Transmembrane</keyword>
<dbReference type="InterPro" id="IPR044234">
    <property type="entry name" value="TMEM230"/>
</dbReference>
<evidence type="ECO:0000256" key="11">
    <source>
        <dbReference type="ARBA" id="ARBA00022989"/>
    </source>
</evidence>
<evidence type="ECO:0000256" key="3">
    <source>
        <dbReference type="ARBA" id="ARBA00004234"/>
    </source>
</evidence>
<feature type="transmembrane region" description="Helical" evidence="18">
    <location>
        <begin position="22"/>
        <end position="45"/>
    </location>
</feature>
<comment type="function">
    <text evidence="16">Involved in trafficking and recycling of synaptic vesicles.</text>
</comment>
<name>A0A061R7F3_9CHLO</name>
<reference evidence="20" key="1">
    <citation type="submission" date="2014-05" db="EMBL/GenBank/DDBJ databases">
        <title>The transcriptome of the halophilic microalga Tetraselmis sp. GSL018 isolated from the Great Salt Lake, Utah.</title>
        <authorList>
            <person name="Jinkerson R.E."/>
            <person name="D'Adamo S."/>
            <person name="Posewitz M.C."/>
        </authorList>
    </citation>
    <scope>NUCLEOTIDE SEQUENCE</scope>
    <source>
        <strain evidence="20">GSL018</strain>
    </source>
</reference>
<evidence type="ECO:0000256" key="4">
    <source>
        <dbReference type="ARBA" id="ARBA00004412"/>
    </source>
</evidence>
<comment type="subcellular location">
    <subcellularLocation>
        <location evidence="5">Cytoplasmic vesicle</location>
        <location evidence="5">Autophagosome</location>
    </subcellularLocation>
    <subcellularLocation>
        <location evidence="3">Cytoplasmic vesicle</location>
        <location evidence="3">Secretory vesicle</location>
        <location evidence="3">Synaptic vesicle</location>
    </subcellularLocation>
    <subcellularLocation>
        <location evidence="4">Early endosome</location>
    </subcellularLocation>
    <subcellularLocation>
        <location evidence="6">Golgi apparatus</location>
        <location evidence="6">trans-Golgi network</location>
    </subcellularLocation>
    <subcellularLocation>
        <location evidence="7">Late endosome</location>
    </subcellularLocation>
    <subcellularLocation>
        <location evidence="1">Membrane</location>
        <topology evidence="1">Multi-pass membrane protein</topology>
    </subcellularLocation>
    <subcellularLocation>
        <location evidence="2">Recycling endosome</location>
    </subcellularLocation>
</comment>
<dbReference type="GO" id="GO:0016020">
    <property type="term" value="C:membrane"/>
    <property type="evidence" value="ECO:0007669"/>
    <property type="project" value="UniProtKB-SubCell"/>
</dbReference>
<evidence type="ECO:0000313" key="21">
    <source>
        <dbReference type="EMBL" id="JAC79597.1"/>
    </source>
</evidence>
<evidence type="ECO:0000256" key="7">
    <source>
        <dbReference type="ARBA" id="ARBA00004603"/>
    </source>
</evidence>
<sequence>MADDNNSFDLENSRGKSPWGPVALAVLLFLAGIALFTLGLIQWLFYPEGHWIAMTFLGLLVFVPGFYHTRIAFLAWRGYSGYSFNQLPNVL</sequence>
<gene>
    <name evidence="21" type="ORF">TSPGSL018_12322</name>
    <name evidence="20" type="ORF">TSPGSL018_13111</name>
    <name evidence="19" type="ORF">TSPGSL018_16183</name>
</gene>
<dbReference type="Pfam" id="PF05915">
    <property type="entry name" value="TMEM_230_134"/>
    <property type="match status" value="1"/>
</dbReference>
<evidence type="ECO:0000256" key="15">
    <source>
        <dbReference type="ARBA" id="ARBA00023329"/>
    </source>
</evidence>
<evidence type="ECO:0000256" key="9">
    <source>
        <dbReference type="ARBA" id="ARBA00022692"/>
    </source>
</evidence>
<dbReference type="InterPro" id="IPR008590">
    <property type="entry name" value="TMEM_230/134"/>
</dbReference>
<dbReference type="EMBL" id="GBEZ01021372">
    <property type="protein sequence ID" value="JAC65372.1"/>
    <property type="molecule type" value="Transcribed_RNA"/>
</dbReference>
<evidence type="ECO:0000313" key="20">
    <source>
        <dbReference type="EMBL" id="JAC66664.1"/>
    </source>
</evidence>
<dbReference type="GO" id="GO:0005776">
    <property type="term" value="C:autophagosome"/>
    <property type="evidence" value="ECO:0007669"/>
    <property type="project" value="UniProtKB-SubCell"/>
</dbReference>
<dbReference type="AlphaFoldDB" id="A0A061R7F3"/>
<evidence type="ECO:0000256" key="16">
    <source>
        <dbReference type="ARBA" id="ARBA00024003"/>
    </source>
</evidence>
<evidence type="ECO:0000256" key="12">
    <source>
        <dbReference type="ARBA" id="ARBA00023018"/>
    </source>
</evidence>
<evidence type="ECO:0000256" key="5">
    <source>
        <dbReference type="ARBA" id="ARBA00004419"/>
    </source>
</evidence>
<comment type="similarity">
    <text evidence="8">Belongs to the TMEM134/TMEM230 family.</text>
</comment>
<dbReference type="EMBL" id="GBEZ01005744">
    <property type="protein sequence ID" value="JAC79597.1"/>
    <property type="molecule type" value="Transcribed_RNA"/>
</dbReference>
<dbReference type="GO" id="GO:0055037">
    <property type="term" value="C:recycling endosome"/>
    <property type="evidence" value="ECO:0007669"/>
    <property type="project" value="UniProtKB-SubCell"/>
</dbReference>
<organism evidence="20">
    <name type="scientific">Tetraselmis sp. GSL018</name>
    <dbReference type="NCBI Taxonomy" id="582737"/>
    <lineage>
        <taxon>Eukaryota</taxon>
        <taxon>Viridiplantae</taxon>
        <taxon>Chlorophyta</taxon>
        <taxon>core chlorophytes</taxon>
        <taxon>Chlorodendrophyceae</taxon>
        <taxon>Chlorodendrales</taxon>
        <taxon>Chlorodendraceae</taxon>
        <taxon>Tetraselmis</taxon>
    </lineage>
</organism>
<keyword evidence="13" id="KW-0333">Golgi apparatus</keyword>
<evidence type="ECO:0000256" key="8">
    <source>
        <dbReference type="ARBA" id="ARBA00007743"/>
    </source>
</evidence>
<dbReference type="GO" id="GO:0005769">
    <property type="term" value="C:early endosome"/>
    <property type="evidence" value="ECO:0007669"/>
    <property type="project" value="UniProtKB-SubCell"/>
</dbReference>
<dbReference type="GO" id="GO:0005770">
    <property type="term" value="C:late endosome"/>
    <property type="evidence" value="ECO:0007669"/>
    <property type="project" value="UniProtKB-SubCell"/>
</dbReference>
<dbReference type="PANTHER" id="PTHR15664">
    <property type="entry name" value="C20ORF30 PROTEIN"/>
    <property type="match status" value="1"/>
</dbReference>
<dbReference type="EMBL" id="GBEZ01019960">
    <property type="protein sequence ID" value="JAC66664.1"/>
    <property type="molecule type" value="Transcribed_RNA"/>
</dbReference>
<keyword evidence="14 18" id="KW-0472">Membrane</keyword>
<evidence type="ECO:0000256" key="1">
    <source>
        <dbReference type="ARBA" id="ARBA00004141"/>
    </source>
</evidence>
<evidence type="ECO:0000256" key="17">
    <source>
        <dbReference type="ARBA" id="ARBA00024088"/>
    </source>
</evidence>
<dbReference type="PANTHER" id="PTHR15664:SF6">
    <property type="entry name" value="TRANSMEMBRANE PROTEIN 230"/>
    <property type="match status" value="1"/>
</dbReference>